<accession>A0AAE1DT66</accession>
<reference evidence="1" key="1">
    <citation type="journal article" date="2023" name="G3 (Bethesda)">
        <title>A reference genome for the long-term kleptoplast-retaining sea slug Elysia crispata morphotype clarki.</title>
        <authorList>
            <person name="Eastman K.E."/>
            <person name="Pendleton A.L."/>
            <person name="Shaikh M.A."/>
            <person name="Suttiyut T."/>
            <person name="Ogas R."/>
            <person name="Tomko P."/>
            <person name="Gavelis G."/>
            <person name="Widhalm J.R."/>
            <person name="Wisecaver J.H."/>
        </authorList>
    </citation>
    <scope>NUCLEOTIDE SEQUENCE</scope>
    <source>
        <strain evidence="1">ECLA1</strain>
    </source>
</reference>
<evidence type="ECO:0000313" key="2">
    <source>
        <dbReference type="Proteomes" id="UP001283361"/>
    </source>
</evidence>
<protein>
    <submittedName>
        <fullName evidence="1">Uncharacterized protein</fullName>
    </submittedName>
</protein>
<dbReference type="AlphaFoldDB" id="A0AAE1DT66"/>
<comment type="caution">
    <text evidence="1">The sequence shown here is derived from an EMBL/GenBank/DDBJ whole genome shotgun (WGS) entry which is preliminary data.</text>
</comment>
<sequence>MKTLETFITINSKINVVTKASAVRETAALRAHDSQITPTKPCVTASGTYTASRGWALTRGTQQTRVSRLFQIIANPGEGSHTQTLTQGGNHTAI</sequence>
<dbReference type="EMBL" id="JAWDGP010002600">
    <property type="protein sequence ID" value="KAK3781787.1"/>
    <property type="molecule type" value="Genomic_DNA"/>
</dbReference>
<name>A0AAE1DT66_9GAST</name>
<dbReference type="Proteomes" id="UP001283361">
    <property type="component" value="Unassembled WGS sequence"/>
</dbReference>
<keyword evidence="2" id="KW-1185">Reference proteome</keyword>
<evidence type="ECO:0000313" key="1">
    <source>
        <dbReference type="EMBL" id="KAK3781787.1"/>
    </source>
</evidence>
<proteinExistence type="predicted"/>
<gene>
    <name evidence="1" type="ORF">RRG08_021433</name>
</gene>
<organism evidence="1 2">
    <name type="scientific">Elysia crispata</name>
    <name type="common">lettuce slug</name>
    <dbReference type="NCBI Taxonomy" id="231223"/>
    <lineage>
        <taxon>Eukaryota</taxon>
        <taxon>Metazoa</taxon>
        <taxon>Spiralia</taxon>
        <taxon>Lophotrochozoa</taxon>
        <taxon>Mollusca</taxon>
        <taxon>Gastropoda</taxon>
        <taxon>Heterobranchia</taxon>
        <taxon>Euthyneura</taxon>
        <taxon>Panpulmonata</taxon>
        <taxon>Sacoglossa</taxon>
        <taxon>Placobranchoidea</taxon>
        <taxon>Plakobranchidae</taxon>
        <taxon>Elysia</taxon>
    </lineage>
</organism>